<organism evidence="2 3">
    <name type="scientific">Sporisorium reilianum f. sp. reilianum</name>
    <dbReference type="NCBI Taxonomy" id="72559"/>
    <lineage>
        <taxon>Eukaryota</taxon>
        <taxon>Fungi</taxon>
        <taxon>Dikarya</taxon>
        <taxon>Basidiomycota</taxon>
        <taxon>Ustilaginomycotina</taxon>
        <taxon>Ustilaginomycetes</taxon>
        <taxon>Ustilaginales</taxon>
        <taxon>Ustilaginaceae</taxon>
        <taxon>Sporisorium</taxon>
    </lineage>
</organism>
<protein>
    <submittedName>
        <fullName evidence="2">Uncharacterized protein</fullName>
    </submittedName>
</protein>
<dbReference type="Proteomes" id="UP000239563">
    <property type="component" value="Chromosome VII"/>
</dbReference>
<evidence type="ECO:0000313" key="3">
    <source>
        <dbReference type="Proteomes" id="UP000239563"/>
    </source>
</evidence>
<feature type="signal peptide" evidence="1">
    <location>
        <begin position="1"/>
        <end position="22"/>
    </location>
</feature>
<name>A0A2N8UDJ7_9BASI</name>
<keyword evidence="1" id="KW-0732">Signal</keyword>
<dbReference type="AlphaFoldDB" id="A0A2N8UDJ7"/>
<dbReference type="EMBL" id="LT795060">
    <property type="protein sequence ID" value="SJX63044.1"/>
    <property type="molecule type" value="Genomic_DNA"/>
</dbReference>
<feature type="chain" id="PRO_5014958074" evidence="1">
    <location>
        <begin position="23"/>
        <end position="400"/>
    </location>
</feature>
<reference evidence="2 3" key="1">
    <citation type="submission" date="2017-02" db="EMBL/GenBank/DDBJ databases">
        <authorList>
            <person name="Peterson S.W."/>
        </authorList>
    </citation>
    <scope>NUCLEOTIDE SEQUENCE [LARGE SCALE GENOMIC DNA]</scope>
    <source>
        <strain evidence="2 3">SRS1_H2-8</strain>
    </source>
</reference>
<gene>
    <name evidence="2" type="ORF">SRS1_13869</name>
</gene>
<evidence type="ECO:0000256" key="1">
    <source>
        <dbReference type="SAM" id="SignalP"/>
    </source>
</evidence>
<proteinExistence type="predicted"/>
<evidence type="ECO:0000313" key="2">
    <source>
        <dbReference type="EMBL" id="SJX63044.1"/>
    </source>
</evidence>
<sequence length="400" mass="45189">MWFHPIHTVLYGLLVLAAVVRAQPTVAVAFTDVKFDDKAAIWSLLLNPKYKNVIAVTSGINNHWRAAQELSEYLDRQNSLPVGKHFDTRKLVILKGSNHQDQPAPHEVWWKGIPGISIHEADMTHVQLALHGNRVAIFQIAPAPYELVKTVIGAADPSSIDTYMLLHGYNSGQVNKAWQRYFLQNLQDLVRGNNPQASVVFTSSFDSYADKGGGKQPYEAIQHMFPNHDLNQAIKDPFWSGQLRKAEKMGMPAIDVNDKELEEIIYNVRMNPQGNVAWRNHLAWYVQKTLDQNANQEATSKTLGRYRNTLLPEFTGNNPVTLELADAGHIAALHRYWDGLRDHKATGMQLVPIKFLDGSDNPDDKIDMVRSNQNDNHGMLLMGADRDKDLRYIKQLAGMR</sequence>
<accession>A0A2N8UDJ7</accession>